<keyword evidence="12" id="KW-1185">Reference proteome</keyword>
<dbReference type="SMART" id="SM00382">
    <property type="entry name" value="AAA"/>
    <property type="match status" value="2"/>
</dbReference>
<evidence type="ECO:0000256" key="1">
    <source>
        <dbReference type="ARBA" id="ARBA00004202"/>
    </source>
</evidence>
<keyword evidence="9" id="KW-0472">Membrane</keyword>
<name>A0A1H9U877_9BACI</name>
<evidence type="ECO:0000313" key="12">
    <source>
        <dbReference type="Proteomes" id="UP000198571"/>
    </source>
</evidence>
<dbReference type="FunFam" id="3.40.50.300:FF:000127">
    <property type="entry name" value="Ribose import ATP-binding protein RbsA"/>
    <property type="match status" value="1"/>
</dbReference>
<dbReference type="CDD" id="cd03216">
    <property type="entry name" value="ABC_Carb_Monos_I"/>
    <property type="match status" value="1"/>
</dbReference>
<dbReference type="Proteomes" id="UP000198571">
    <property type="component" value="Unassembled WGS sequence"/>
</dbReference>
<dbReference type="InterPro" id="IPR003439">
    <property type="entry name" value="ABC_transporter-like_ATP-bd"/>
</dbReference>
<evidence type="ECO:0000256" key="3">
    <source>
        <dbReference type="ARBA" id="ARBA00022475"/>
    </source>
</evidence>
<comment type="subcellular location">
    <subcellularLocation>
        <location evidence="1">Cell membrane</location>
        <topology evidence="1">Peripheral membrane protein</topology>
    </subcellularLocation>
</comment>
<dbReference type="InterPro" id="IPR050107">
    <property type="entry name" value="ABC_carbohydrate_import_ATPase"/>
</dbReference>
<evidence type="ECO:0000256" key="4">
    <source>
        <dbReference type="ARBA" id="ARBA00022597"/>
    </source>
</evidence>
<evidence type="ECO:0000256" key="9">
    <source>
        <dbReference type="ARBA" id="ARBA00023136"/>
    </source>
</evidence>
<dbReference type="CDD" id="cd03215">
    <property type="entry name" value="ABC_Carb_Monos_II"/>
    <property type="match status" value="1"/>
</dbReference>
<evidence type="ECO:0000256" key="2">
    <source>
        <dbReference type="ARBA" id="ARBA00022448"/>
    </source>
</evidence>
<organism evidence="11 12">
    <name type="scientific">Salipaludibacillus aurantiacus</name>
    <dbReference type="NCBI Taxonomy" id="1601833"/>
    <lineage>
        <taxon>Bacteria</taxon>
        <taxon>Bacillati</taxon>
        <taxon>Bacillota</taxon>
        <taxon>Bacilli</taxon>
        <taxon>Bacillales</taxon>
        <taxon>Bacillaceae</taxon>
    </lineage>
</organism>
<dbReference type="SUPFAM" id="SSF52540">
    <property type="entry name" value="P-loop containing nucleoside triphosphate hydrolases"/>
    <property type="match status" value="2"/>
</dbReference>
<dbReference type="GO" id="GO:0016887">
    <property type="term" value="F:ATP hydrolysis activity"/>
    <property type="evidence" value="ECO:0007669"/>
    <property type="project" value="InterPro"/>
</dbReference>
<dbReference type="PANTHER" id="PTHR43790">
    <property type="entry name" value="CARBOHYDRATE TRANSPORT ATP-BINDING PROTEIN MG119-RELATED"/>
    <property type="match status" value="1"/>
</dbReference>
<dbReference type="Pfam" id="PF00005">
    <property type="entry name" value="ABC_tran"/>
    <property type="match status" value="2"/>
</dbReference>
<dbReference type="AlphaFoldDB" id="A0A1H9U877"/>
<dbReference type="InterPro" id="IPR027417">
    <property type="entry name" value="P-loop_NTPase"/>
</dbReference>
<dbReference type="PANTHER" id="PTHR43790:SF3">
    <property type="entry name" value="D-ALLOSE IMPORT ATP-BINDING PROTEIN ALSA-RELATED"/>
    <property type="match status" value="1"/>
</dbReference>
<evidence type="ECO:0000313" key="11">
    <source>
        <dbReference type="EMBL" id="SES05665.1"/>
    </source>
</evidence>
<keyword evidence="6" id="KW-0547">Nucleotide-binding</keyword>
<keyword evidence="8" id="KW-1278">Translocase</keyword>
<dbReference type="PROSITE" id="PS50893">
    <property type="entry name" value="ABC_TRANSPORTER_2"/>
    <property type="match status" value="2"/>
</dbReference>
<accession>A0A1H9U877</accession>
<evidence type="ECO:0000256" key="7">
    <source>
        <dbReference type="ARBA" id="ARBA00022840"/>
    </source>
</evidence>
<evidence type="ECO:0000259" key="10">
    <source>
        <dbReference type="PROSITE" id="PS50893"/>
    </source>
</evidence>
<keyword evidence="4" id="KW-0762">Sugar transport</keyword>
<dbReference type="RefSeq" id="WP_093051209.1">
    <property type="nucleotide sequence ID" value="NZ_FOGT01000007.1"/>
</dbReference>
<dbReference type="GO" id="GO:0005886">
    <property type="term" value="C:plasma membrane"/>
    <property type="evidence" value="ECO:0007669"/>
    <property type="project" value="UniProtKB-SubCell"/>
</dbReference>
<dbReference type="OrthoDB" id="9771863at2"/>
<feature type="domain" description="ABC transporter" evidence="10">
    <location>
        <begin position="3"/>
        <end position="240"/>
    </location>
</feature>
<dbReference type="GO" id="GO:0005524">
    <property type="term" value="F:ATP binding"/>
    <property type="evidence" value="ECO:0007669"/>
    <property type="project" value="UniProtKB-KW"/>
</dbReference>
<reference evidence="12" key="1">
    <citation type="submission" date="2016-10" db="EMBL/GenBank/DDBJ databases">
        <authorList>
            <person name="Varghese N."/>
            <person name="Submissions S."/>
        </authorList>
    </citation>
    <scope>NUCLEOTIDE SEQUENCE [LARGE SCALE GENOMIC DNA]</scope>
    <source>
        <strain evidence="12">S9</strain>
    </source>
</reference>
<keyword evidence="5" id="KW-0677">Repeat</keyword>
<gene>
    <name evidence="11" type="ORF">SAMN05518684_10733</name>
</gene>
<keyword evidence="3" id="KW-1003">Cell membrane</keyword>
<keyword evidence="2" id="KW-0813">Transport</keyword>
<evidence type="ECO:0000256" key="6">
    <source>
        <dbReference type="ARBA" id="ARBA00022741"/>
    </source>
</evidence>
<dbReference type="STRING" id="1601833.SAMN05518684_10733"/>
<sequence>MIIQMEGIEKSFSGNKVLKNVNFSLKKGEIHALMGENGAGKSTLMKILTGIYSMDKGTVEVKGREVNYKHPKDAEKDGLAVIHQELNILPELTVAENLFLGNEQTYGRTGILKNREMNRETEEILADLGLNVKASQRTGSLSVGKQQIIEIARALMTNADVIVMDEPTAALTDREIDTLFKTIRELKRKGVSFIYISHRMEEIFSLCDSITVLRDGEYAGTKKVNETEFDAIVKMMVGREIGGRFPEYELVPGDTRLEIKNLSRKGEFEKVSFKVRSGEIFGISGLMGAGRSEVAETLFGFRRADSGDIFIDGKKAVIQDPKAAIDYGLGFVSEDRKSKGLIVDFSVKDNLSLTHLSDISQSNWIIPRKEQELYSNLVKKLSVKTAGPSQAAKSLSGGNQQKVVIAKWLSEKTRILILDEPTRGVDVGAKKEIYNIMNELAKQGVAIIMISSELPEVIGLSTRVGVMSEGRWMTVLERDELTEEKIMHYATGGDKYVRQ</sequence>
<dbReference type="InterPro" id="IPR003593">
    <property type="entry name" value="AAA+_ATPase"/>
</dbReference>
<dbReference type="EMBL" id="FOGT01000007">
    <property type="protein sequence ID" value="SES05665.1"/>
    <property type="molecule type" value="Genomic_DNA"/>
</dbReference>
<proteinExistence type="predicted"/>
<dbReference type="InterPro" id="IPR017871">
    <property type="entry name" value="ABC_transporter-like_CS"/>
</dbReference>
<keyword evidence="7 11" id="KW-0067">ATP-binding</keyword>
<dbReference type="Gene3D" id="3.40.50.300">
    <property type="entry name" value="P-loop containing nucleotide triphosphate hydrolases"/>
    <property type="match status" value="2"/>
</dbReference>
<feature type="domain" description="ABC transporter" evidence="10">
    <location>
        <begin position="251"/>
        <end position="494"/>
    </location>
</feature>
<protein>
    <submittedName>
        <fullName evidence="11">Ribose transport system ATP-binding protein</fullName>
    </submittedName>
</protein>
<dbReference type="PROSITE" id="PS00211">
    <property type="entry name" value="ABC_TRANSPORTER_1"/>
    <property type="match status" value="1"/>
</dbReference>
<evidence type="ECO:0000256" key="8">
    <source>
        <dbReference type="ARBA" id="ARBA00022967"/>
    </source>
</evidence>
<evidence type="ECO:0000256" key="5">
    <source>
        <dbReference type="ARBA" id="ARBA00022737"/>
    </source>
</evidence>